<dbReference type="RefSeq" id="WP_143118766.1">
    <property type="nucleotide sequence ID" value="NZ_FOVH01000019.1"/>
</dbReference>
<sequence>MPHAVAARFQELARVSDGRIGLLPAVPDDEMSSWATPVPEDVRAFLGTVGGLTIGDRHVFDFNHPDNHVPVANENWPLGADSSTYWLLHSDGSATTYYVDVENGAWGRVFSFWEEPYARLVAPSLLSWADNLASGLEAALRTDGDLGQAFSDWLFGNEESLSRHPENTVQPMPAATARVSDDPEIAAAAAHLPDDAFLADLRKAVYPTEIPFASVVPYGEEVTYARSANGRFLTATIIPDP</sequence>
<protein>
    <recommendedName>
        <fullName evidence="3">SMI1 / KNR4 family (SUKH-1)</fullName>
    </recommendedName>
</protein>
<proteinExistence type="predicted"/>
<dbReference type="eggNOG" id="ENOG5031V64">
    <property type="taxonomic scope" value="Bacteria"/>
</dbReference>
<organism evidence="1 2">
    <name type="scientific">Actinomadura madurae</name>
    <dbReference type="NCBI Taxonomy" id="1993"/>
    <lineage>
        <taxon>Bacteria</taxon>
        <taxon>Bacillati</taxon>
        <taxon>Actinomycetota</taxon>
        <taxon>Actinomycetes</taxon>
        <taxon>Streptosporangiales</taxon>
        <taxon>Thermomonosporaceae</taxon>
        <taxon>Actinomadura</taxon>
    </lineage>
</organism>
<keyword evidence="2" id="KW-1185">Reference proteome</keyword>
<dbReference type="AlphaFoldDB" id="A0A1I5U6C8"/>
<dbReference type="SUPFAM" id="SSF160631">
    <property type="entry name" value="SMI1/KNR4-like"/>
    <property type="match status" value="1"/>
</dbReference>
<dbReference type="InParanoid" id="A0A1I5U6C8"/>
<evidence type="ECO:0000313" key="2">
    <source>
        <dbReference type="Proteomes" id="UP000183413"/>
    </source>
</evidence>
<dbReference type="EMBL" id="FOVH01000019">
    <property type="protein sequence ID" value="SFP90804.1"/>
    <property type="molecule type" value="Genomic_DNA"/>
</dbReference>
<dbReference type="InterPro" id="IPR037883">
    <property type="entry name" value="Knr4/Smi1-like_sf"/>
</dbReference>
<dbReference type="Proteomes" id="UP000183413">
    <property type="component" value="Unassembled WGS sequence"/>
</dbReference>
<name>A0A1I5U6C8_9ACTN</name>
<gene>
    <name evidence="1" type="ORF">SAMN04489713_11956</name>
</gene>
<dbReference type="STRING" id="1993.SAMN04489713_11956"/>
<accession>A0A1I5U6C8</accession>
<evidence type="ECO:0000313" key="1">
    <source>
        <dbReference type="EMBL" id="SFP90804.1"/>
    </source>
</evidence>
<reference evidence="1 2" key="1">
    <citation type="submission" date="2016-10" db="EMBL/GenBank/DDBJ databases">
        <authorList>
            <person name="de Groot N.N."/>
        </authorList>
    </citation>
    <scope>NUCLEOTIDE SEQUENCE [LARGE SCALE GENOMIC DNA]</scope>
    <source>
        <strain evidence="1 2">DSM 43067</strain>
    </source>
</reference>
<evidence type="ECO:0008006" key="3">
    <source>
        <dbReference type="Google" id="ProtNLM"/>
    </source>
</evidence>